<sequence>MLTIALLGLTIVLGVAKLGATAARPILPSVIYLRAEAPVDAGSGDLGFAIIIFAILALMVVLAVG</sequence>
<dbReference type="Proteomes" id="UP000002508">
    <property type="component" value="Chromosome"/>
</dbReference>
<proteinExistence type="predicted"/>
<evidence type="ECO:0000313" key="2">
    <source>
        <dbReference type="EMBL" id="ACL24794.1"/>
    </source>
</evidence>
<dbReference type="EMBL" id="CP001337">
    <property type="protein sequence ID" value="ACL24794.1"/>
    <property type="molecule type" value="Genomic_DNA"/>
</dbReference>
<keyword evidence="3" id="KW-1185">Reference proteome</keyword>
<protein>
    <submittedName>
        <fullName evidence="2">Uncharacterized protein</fullName>
    </submittedName>
</protein>
<reference evidence="2" key="1">
    <citation type="submission" date="2008-12" db="EMBL/GenBank/DDBJ databases">
        <title>Complete sequence of Chloroflexus aggregans DSM 9485.</title>
        <authorList>
            <consortium name="US DOE Joint Genome Institute"/>
            <person name="Lucas S."/>
            <person name="Copeland A."/>
            <person name="Lapidus A."/>
            <person name="Glavina del Rio T."/>
            <person name="Dalin E."/>
            <person name="Tice H."/>
            <person name="Pitluck S."/>
            <person name="Foster B."/>
            <person name="Larimer F."/>
            <person name="Land M."/>
            <person name="Hauser L."/>
            <person name="Kyrpides N."/>
            <person name="Mikhailova N."/>
            <person name="Bryant D."/>
            <person name="Richardson P."/>
        </authorList>
    </citation>
    <scope>NUCLEOTIDE SEQUENCE</scope>
    <source>
        <strain evidence="2">DSM 9485</strain>
    </source>
</reference>
<keyword evidence="1" id="KW-1133">Transmembrane helix</keyword>
<dbReference type="RefSeq" id="WP_015940653.1">
    <property type="nucleotide sequence ID" value="NC_011831.1"/>
</dbReference>
<gene>
    <name evidence="2" type="ordered locus">Cagg_1899</name>
</gene>
<evidence type="ECO:0000256" key="1">
    <source>
        <dbReference type="SAM" id="Phobius"/>
    </source>
</evidence>
<dbReference type="KEGG" id="cag:Cagg_1899"/>
<dbReference type="AlphaFoldDB" id="B8GBG6"/>
<name>B8GBG6_CHLAD</name>
<keyword evidence="1" id="KW-0812">Transmembrane</keyword>
<feature type="transmembrane region" description="Helical" evidence="1">
    <location>
        <begin position="46"/>
        <end position="64"/>
    </location>
</feature>
<organism evidence="2 3">
    <name type="scientific">Chloroflexus aggregans (strain MD-66 / DSM 9485)</name>
    <dbReference type="NCBI Taxonomy" id="326427"/>
    <lineage>
        <taxon>Bacteria</taxon>
        <taxon>Bacillati</taxon>
        <taxon>Chloroflexota</taxon>
        <taxon>Chloroflexia</taxon>
        <taxon>Chloroflexales</taxon>
        <taxon>Chloroflexineae</taxon>
        <taxon>Chloroflexaceae</taxon>
        <taxon>Chloroflexus</taxon>
    </lineage>
</organism>
<accession>B8GBG6</accession>
<evidence type="ECO:0000313" key="3">
    <source>
        <dbReference type="Proteomes" id="UP000002508"/>
    </source>
</evidence>
<dbReference type="HOGENOM" id="CLU_2841795_0_0_0"/>
<keyword evidence="1" id="KW-0472">Membrane</keyword>